<accession>A0A410P248</accession>
<keyword evidence="3" id="KW-1185">Reference proteome</keyword>
<evidence type="ECO:0008006" key="4">
    <source>
        <dbReference type="Google" id="ProtNLM"/>
    </source>
</evidence>
<dbReference type="Proteomes" id="UP000287243">
    <property type="component" value="Chromosome"/>
</dbReference>
<gene>
    <name evidence="2" type="ORF">BU251_00115</name>
</gene>
<protein>
    <recommendedName>
        <fullName evidence="4">Class III signal peptide-containing protein</fullName>
    </recommendedName>
</protein>
<evidence type="ECO:0000313" key="3">
    <source>
        <dbReference type="Proteomes" id="UP000287243"/>
    </source>
</evidence>
<evidence type="ECO:0000313" key="2">
    <source>
        <dbReference type="EMBL" id="QAT16253.1"/>
    </source>
</evidence>
<dbReference type="KEGG" id="vai:BU251_00115"/>
<dbReference type="EMBL" id="CP019384">
    <property type="protein sequence ID" value="QAT16253.1"/>
    <property type="molecule type" value="Genomic_DNA"/>
</dbReference>
<keyword evidence="1" id="KW-1133">Transmembrane helix</keyword>
<sequence>MGAKRSNTTAGLTGGQRSCAFPALSRRGQQIAEYALVMAALASALLMMYVYTKRGIQSTIKDLTDHEIGWQNDSVPILAAGVHQNTTAAMTTKAQDAVRVRKDSGLGAQYDFASASRSTGESNVTFNEL</sequence>
<organism evidence="2 3">
    <name type="scientific">Velamenicoccus archaeovorus</name>
    <dbReference type="NCBI Taxonomy" id="1930593"/>
    <lineage>
        <taxon>Bacteria</taxon>
        <taxon>Pseudomonadati</taxon>
        <taxon>Candidatus Omnitrophota</taxon>
        <taxon>Candidatus Velamenicoccus</taxon>
    </lineage>
</organism>
<evidence type="ECO:0000256" key="1">
    <source>
        <dbReference type="SAM" id="Phobius"/>
    </source>
</evidence>
<name>A0A410P248_VELA1</name>
<reference evidence="2 3" key="1">
    <citation type="submission" date="2017-01" db="EMBL/GenBank/DDBJ databases">
        <title>First insights into the biology of 'candidatus Vampirococcus archaeovorus'.</title>
        <authorList>
            <person name="Kizina J."/>
            <person name="Jordan S."/>
            <person name="Stueber K."/>
            <person name="Reinhardt R."/>
            <person name="Harder J."/>
        </authorList>
    </citation>
    <scope>NUCLEOTIDE SEQUENCE [LARGE SCALE GENOMIC DNA]</scope>
    <source>
        <strain evidence="2 3">LiM</strain>
    </source>
</reference>
<dbReference type="RefSeq" id="WP_128698890.1">
    <property type="nucleotide sequence ID" value="NZ_CP019384.1"/>
</dbReference>
<dbReference type="AlphaFoldDB" id="A0A410P248"/>
<feature type="transmembrane region" description="Helical" evidence="1">
    <location>
        <begin position="31"/>
        <end position="51"/>
    </location>
</feature>
<keyword evidence="1" id="KW-0812">Transmembrane</keyword>
<keyword evidence="1" id="KW-0472">Membrane</keyword>
<proteinExistence type="predicted"/>